<feature type="region of interest" description="Disordered" evidence="1">
    <location>
        <begin position="1"/>
        <end position="49"/>
    </location>
</feature>
<evidence type="ECO:0000256" key="1">
    <source>
        <dbReference type="SAM" id="MobiDB-lite"/>
    </source>
</evidence>
<evidence type="ECO:0000313" key="2">
    <source>
        <dbReference type="EMBL" id="OIQ66294.1"/>
    </source>
</evidence>
<comment type="caution">
    <text evidence="2">The sequence shown here is derived from an EMBL/GenBank/DDBJ whole genome shotgun (WGS) entry which is preliminary data.</text>
</comment>
<dbReference type="EMBL" id="MLJW01006705">
    <property type="protein sequence ID" value="OIQ66294.1"/>
    <property type="molecule type" value="Genomic_DNA"/>
</dbReference>
<feature type="compositionally biased region" description="Basic and acidic residues" evidence="1">
    <location>
        <begin position="7"/>
        <end position="30"/>
    </location>
</feature>
<reference evidence="2" key="1">
    <citation type="submission" date="2016-10" db="EMBL/GenBank/DDBJ databases">
        <title>Sequence of Gallionella enrichment culture.</title>
        <authorList>
            <person name="Poehlein A."/>
            <person name="Muehling M."/>
            <person name="Daniel R."/>
        </authorList>
    </citation>
    <scope>NUCLEOTIDE SEQUENCE</scope>
</reference>
<protein>
    <submittedName>
        <fullName evidence="2">Uncharacterized protein</fullName>
    </submittedName>
</protein>
<gene>
    <name evidence="2" type="ORF">GALL_521390</name>
</gene>
<accession>A0A1J5P533</accession>
<organism evidence="2">
    <name type="scientific">mine drainage metagenome</name>
    <dbReference type="NCBI Taxonomy" id="410659"/>
    <lineage>
        <taxon>unclassified sequences</taxon>
        <taxon>metagenomes</taxon>
        <taxon>ecological metagenomes</taxon>
    </lineage>
</organism>
<proteinExistence type="predicted"/>
<dbReference type="AlphaFoldDB" id="A0A1J5P533"/>
<name>A0A1J5P533_9ZZZZ</name>
<sequence>MQRAKQGKADIDRHHRYAESGEEFQHRGGQEGDAQNCEGAGLQPLGPGGEIAGGAFAGVKQADVEERAKAIHQKGVHVADFG</sequence>